<feature type="transmembrane region" description="Helical" evidence="6">
    <location>
        <begin position="167"/>
        <end position="190"/>
    </location>
</feature>
<keyword evidence="8" id="KW-1185">Reference proteome</keyword>
<dbReference type="PANTHER" id="PTHR17920">
    <property type="entry name" value="TRANSMEMBRANE AND COILED-COIL DOMAIN-CONTAINING PROTEIN 4 TMCO4"/>
    <property type="match status" value="1"/>
</dbReference>
<organism evidence="7 8">
    <name type="scientific">Terfezia boudieri ATCC MYA-4762</name>
    <dbReference type="NCBI Taxonomy" id="1051890"/>
    <lineage>
        <taxon>Eukaryota</taxon>
        <taxon>Fungi</taxon>
        <taxon>Dikarya</taxon>
        <taxon>Ascomycota</taxon>
        <taxon>Pezizomycotina</taxon>
        <taxon>Pezizomycetes</taxon>
        <taxon>Pezizales</taxon>
        <taxon>Pezizaceae</taxon>
        <taxon>Terfezia</taxon>
    </lineage>
</organism>
<evidence type="ECO:0000313" key="7">
    <source>
        <dbReference type="EMBL" id="RPB19167.1"/>
    </source>
</evidence>
<feature type="compositionally biased region" description="Polar residues" evidence="5">
    <location>
        <begin position="29"/>
        <end position="46"/>
    </location>
</feature>
<dbReference type="Pfam" id="PF05277">
    <property type="entry name" value="DUF726"/>
    <property type="match status" value="1"/>
</dbReference>
<dbReference type="EMBL" id="ML121596">
    <property type="protein sequence ID" value="RPB19167.1"/>
    <property type="molecule type" value="Genomic_DNA"/>
</dbReference>
<feature type="non-terminal residue" evidence="7">
    <location>
        <position position="1"/>
    </location>
</feature>
<protein>
    <submittedName>
        <fullName evidence="7">DUF726-domain-containing protein</fullName>
    </submittedName>
</protein>
<dbReference type="InterPro" id="IPR007941">
    <property type="entry name" value="DUF726"/>
</dbReference>
<feature type="region of interest" description="Disordered" evidence="5">
    <location>
        <begin position="29"/>
        <end position="49"/>
    </location>
</feature>
<name>A0A3N4L8E3_9PEZI</name>
<dbReference type="PANTHER" id="PTHR17920:SF22">
    <property type="entry name" value="DUF726 DOMAIN PROTEIN (AFU_ORTHOLOGUE AFUA_2G12860)"/>
    <property type="match status" value="1"/>
</dbReference>
<gene>
    <name evidence="7" type="ORF">L211DRAFT_750556</name>
</gene>
<evidence type="ECO:0000256" key="6">
    <source>
        <dbReference type="SAM" id="Phobius"/>
    </source>
</evidence>
<evidence type="ECO:0000256" key="3">
    <source>
        <dbReference type="ARBA" id="ARBA00022989"/>
    </source>
</evidence>
<keyword evidence="4 6" id="KW-0472">Membrane</keyword>
<evidence type="ECO:0000256" key="2">
    <source>
        <dbReference type="ARBA" id="ARBA00022692"/>
    </source>
</evidence>
<proteinExistence type="predicted"/>
<dbReference type="InParanoid" id="A0A3N4L8E3"/>
<reference evidence="7 8" key="1">
    <citation type="journal article" date="2018" name="Nat. Ecol. Evol.">
        <title>Pezizomycetes genomes reveal the molecular basis of ectomycorrhizal truffle lifestyle.</title>
        <authorList>
            <person name="Murat C."/>
            <person name="Payen T."/>
            <person name="Noel B."/>
            <person name="Kuo A."/>
            <person name="Morin E."/>
            <person name="Chen J."/>
            <person name="Kohler A."/>
            <person name="Krizsan K."/>
            <person name="Balestrini R."/>
            <person name="Da Silva C."/>
            <person name="Montanini B."/>
            <person name="Hainaut M."/>
            <person name="Levati E."/>
            <person name="Barry K.W."/>
            <person name="Belfiori B."/>
            <person name="Cichocki N."/>
            <person name="Clum A."/>
            <person name="Dockter R.B."/>
            <person name="Fauchery L."/>
            <person name="Guy J."/>
            <person name="Iotti M."/>
            <person name="Le Tacon F."/>
            <person name="Lindquist E.A."/>
            <person name="Lipzen A."/>
            <person name="Malagnac F."/>
            <person name="Mello A."/>
            <person name="Molinier V."/>
            <person name="Miyauchi S."/>
            <person name="Poulain J."/>
            <person name="Riccioni C."/>
            <person name="Rubini A."/>
            <person name="Sitrit Y."/>
            <person name="Splivallo R."/>
            <person name="Traeger S."/>
            <person name="Wang M."/>
            <person name="Zifcakova L."/>
            <person name="Wipf D."/>
            <person name="Zambonelli A."/>
            <person name="Paolocci F."/>
            <person name="Nowrousian M."/>
            <person name="Ottonello S."/>
            <person name="Baldrian P."/>
            <person name="Spatafora J.W."/>
            <person name="Henrissat B."/>
            <person name="Nagy L.G."/>
            <person name="Aury J.M."/>
            <person name="Wincker P."/>
            <person name="Grigoriev I.V."/>
            <person name="Bonfante P."/>
            <person name="Martin F.M."/>
        </authorList>
    </citation>
    <scope>NUCLEOTIDE SEQUENCE [LARGE SCALE GENOMIC DNA]</scope>
    <source>
        <strain evidence="7 8">ATCC MYA-4762</strain>
    </source>
</reference>
<keyword evidence="2 6" id="KW-0812">Transmembrane</keyword>
<evidence type="ECO:0000256" key="1">
    <source>
        <dbReference type="ARBA" id="ARBA00004141"/>
    </source>
</evidence>
<comment type="subcellular location">
    <subcellularLocation>
        <location evidence="1">Membrane</location>
        <topology evidence="1">Multi-pass membrane protein</topology>
    </subcellularLocation>
</comment>
<dbReference type="GO" id="GO:0016020">
    <property type="term" value="C:membrane"/>
    <property type="evidence" value="ECO:0007669"/>
    <property type="project" value="UniProtKB-SubCell"/>
</dbReference>
<evidence type="ECO:0000256" key="5">
    <source>
        <dbReference type="SAM" id="MobiDB-lite"/>
    </source>
</evidence>
<evidence type="ECO:0000256" key="4">
    <source>
        <dbReference type="ARBA" id="ARBA00023136"/>
    </source>
</evidence>
<feature type="non-terminal residue" evidence="7">
    <location>
        <position position="569"/>
    </location>
</feature>
<accession>A0A3N4L8E3</accession>
<dbReference type="Proteomes" id="UP000267821">
    <property type="component" value="Unassembled WGS sequence"/>
</dbReference>
<dbReference type="AlphaFoldDB" id="A0A3N4L8E3"/>
<evidence type="ECO:0000313" key="8">
    <source>
        <dbReference type="Proteomes" id="UP000267821"/>
    </source>
</evidence>
<feature type="transmembrane region" description="Helical" evidence="6">
    <location>
        <begin position="210"/>
        <end position="230"/>
    </location>
</feature>
<sequence length="569" mass="61144">LRASAFEDFDKWAEGLQRRVFEVVNSRDSSTSSRGANRSPLPTTASAPAVPEDGEIRLSEFEAADLTLLQSLYPPIDPPTLLLNLPFETREKILHSLLLLLISLEHYDARSRVLLHFLSSSLSLPPSSLLALESITAATLINAAHVSATAESQKAIEANKIAKRWKVGLASVAGAAVIGLTGGLAAPFVAAGIGGLLSGIGLGATVAAGYLGAVAGSGAIVGALFGAYGGKMTGEMVGRYASEVEDFAFIPLQSESTINSQKQRPNPRRAPATTFDQIATNNNAEPDKKLLVTIGISGWLTKPEDIILPWRCLSPRSSSLYALRFDPAALMDIGTSLDTLLESYTWRYVQYEIVKHTVLATLYLALWPLVLVKAARVIDNPYSVARHRAEKAGRVLADALCNRVQGERPVNLIGFGLGARVVYYAMKGLAQRGAWGVVQDVYFLGAPVQSGNRSEWVMIRAVASGRVVNGYSGSDWVLGFLERGSTLNMGVAGLQGVEGVWGIENVQLGEDKAMKKEAIVEGHARYGEVMGVVMRECGLGRLGGLEDEEVVKEGVVLEKLREKTRKDME</sequence>
<dbReference type="OrthoDB" id="277931at2759"/>
<keyword evidence="3 6" id="KW-1133">Transmembrane helix</keyword>